<dbReference type="Pfam" id="PF14093">
    <property type="entry name" value="DUF4271"/>
    <property type="match status" value="1"/>
</dbReference>
<dbReference type="AlphaFoldDB" id="A0A098SAQ7"/>
<gene>
    <name evidence="2" type="ORF">IX84_08665</name>
</gene>
<accession>A0A098SAQ7</accession>
<protein>
    <recommendedName>
        <fullName evidence="4">DUF4271 domain-containing protein</fullName>
    </recommendedName>
</protein>
<feature type="transmembrane region" description="Helical" evidence="1">
    <location>
        <begin position="293"/>
        <end position="311"/>
    </location>
</feature>
<evidence type="ECO:0000256" key="1">
    <source>
        <dbReference type="SAM" id="Phobius"/>
    </source>
</evidence>
<keyword evidence="1" id="KW-1133">Transmembrane helix</keyword>
<feature type="transmembrane region" description="Helical" evidence="1">
    <location>
        <begin position="227"/>
        <end position="249"/>
    </location>
</feature>
<comment type="caution">
    <text evidence="2">The sequence shown here is derived from an EMBL/GenBank/DDBJ whole genome shotgun (WGS) entry which is preliminary data.</text>
</comment>
<feature type="transmembrane region" description="Helical" evidence="1">
    <location>
        <begin position="109"/>
        <end position="128"/>
    </location>
</feature>
<dbReference type="InterPro" id="IPR025367">
    <property type="entry name" value="DUF4271"/>
</dbReference>
<feature type="transmembrane region" description="Helical" evidence="1">
    <location>
        <begin position="158"/>
        <end position="179"/>
    </location>
</feature>
<evidence type="ECO:0000313" key="3">
    <source>
        <dbReference type="Proteomes" id="UP000029736"/>
    </source>
</evidence>
<name>A0A098SAQ7_9BACT</name>
<sequence>MDNSSQCATFVRTVNKVLHISTRFLLVSLLSVLIAKGAFAQANPFDLTPRLSAQVGADTLTSVVPVTGNPFDIVPTSPEEQAVEPVLPPPDAGFSSKPVVTIDSRFNRVVFITTVASLLLLTVLITLFRAQLGRAYRAFLNDNLLNQLQREREGGGGLPYYLFYALFMLSAGFFVFLLTEYFEVPVAVAPWRSLLMCVLGIAVFWMGKHLLLTYIRVVFPVEKEVRIYNMTIVVFNLILGIALIIGNGLFAYGPDSLKMPILYLIFAVIAGVYLFMFLRSLFSAGRFLSFHKFHFLLYICTVEIAPVLILVKGLTTS</sequence>
<dbReference type="OrthoDB" id="1494583at2"/>
<feature type="transmembrane region" description="Helical" evidence="1">
    <location>
        <begin position="261"/>
        <end position="281"/>
    </location>
</feature>
<reference evidence="2 3" key="1">
    <citation type="journal article" date="2014" name="Int. J. Syst. Evol. Microbiol.">
        <title>Phaeodactylibacter xiamenensis gen. nov., sp. nov., a member of the family Saprospiraceae isolated from the marine alga Phaeodactylum tricornutum.</title>
        <authorList>
            <person name="Chen Z.Jr."/>
            <person name="Lei X."/>
            <person name="Lai Q."/>
            <person name="Li Y."/>
            <person name="Zhang B."/>
            <person name="Zhang J."/>
            <person name="Zhang H."/>
            <person name="Yang L."/>
            <person name="Zheng W."/>
            <person name="Tian Y."/>
            <person name="Yu Z."/>
            <person name="Xu H.Jr."/>
            <person name="Zheng T."/>
        </authorList>
    </citation>
    <scope>NUCLEOTIDE SEQUENCE [LARGE SCALE GENOMIC DNA]</scope>
    <source>
        <strain evidence="2 3">KD52</strain>
    </source>
</reference>
<proteinExistence type="predicted"/>
<feature type="transmembrane region" description="Helical" evidence="1">
    <location>
        <begin position="191"/>
        <end position="215"/>
    </location>
</feature>
<dbReference type="EMBL" id="JPOS01000018">
    <property type="protein sequence ID" value="KGE88718.1"/>
    <property type="molecule type" value="Genomic_DNA"/>
</dbReference>
<keyword evidence="1" id="KW-0812">Transmembrane</keyword>
<evidence type="ECO:0008006" key="4">
    <source>
        <dbReference type="Google" id="ProtNLM"/>
    </source>
</evidence>
<keyword evidence="3" id="KW-1185">Reference proteome</keyword>
<organism evidence="2 3">
    <name type="scientific">Phaeodactylibacter xiamenensis</name>
    <dbReference type="NCBI Taxonomy" id="1524460"/>
    <lineage>
        <taxon>Bacteria</taxon>
        <taxon>Pseudomonadati</taxon>
        <taxon>Bacteroidota</taxon>
        <taxon>Saprospiria</taxon>
        <taxon>Saprospirales</taxon>
        <taxon>Haliscomenobacteraceae</taxon>
        <taxon>Phaeodactylibacter</taxon>
    </lineage>
</organism>
<dbReference type="Proteomes" id="UP000029736">
    <property type="component" value="Unassembled WGS sequence"/>
</dbReference>
<evidence type="ECO:0000313" key="2">
    <source>
        <dbReference type="EMBL" id="KGE88718.1"/>
    </source>
</evidence>
<dbReference type="RefSeq" id="WP_044218570.1">
    <property type="nucleotide sequence ID" value="NZ_JBKAGJ010000018.1"/>
</dbReference>
<keyword evidence="1" id="KW-0472">Membrane</keyword>